<dbReference type="PANTHER" id="PTHR37305">
    <property type="entry name" value="INTEGRAL MEMBRANE PROTEIN-RELATED"/>
    <property type="match status" value="1"/>
</dbReference>
<dbReference type="RefSeq" id="WP_268042395.1">
    <property type="nucleotide sequence ID" value="NZ_JAPQER010000010.1"/>
</dbReference>
<name>A0ABT4D3E3_9CLOT</name>
<feature type="transmembrane region" description="Helical" evidence="1">
    <location>
        <begin position="249"/>
        <end position="270"/>
    </location>
</feature>
<reference evidence="2" key="1">
    <citation type="submission" date="2022-12" db="EMBL/GenBank/DDBJ databases">
        <authorList>
            <person name="Wang J."/>
        </authorList>
    </citation>
    <scope>NUCLEOTIDE SEQUENCE</scope>
    <source>
        <strain evidence="2">HY-45-18</strain>
    </source>
</reference>
<dbReference type="EMBL" id="JAPQER010000010">
    <property type="protein sequence ID" value="MCY6485766.1"/>
    <property type="molecule type" value="Genomic_DNA"/>
</dbReference>
<feature type="transmembrane region" description="Helical" evidence="1">
    <location>
        <begin position="159"/>
        <end position="180"/>
    </location>
</feature>
<evidence type="ECO:0000313" key="3">
    <source>
        <dbReference type="Proteomes" id="UP001078443"/>
    </source>
</evidence>
<accession>A0ABT4D3E3</accession>
<comment type="caution">
    <text evidence="2">The sequence shown here is derived from an EMBL/GenBank/DDBJ whole genome shotgun (WGS) entry which is preliminary data.</text>
</comment>
<proteinExistence type="predicted"/>
<feature type="transmembrane region" description="Helical" evidence="1">
    <location>
        <begin position="219"/>
        <end position="243"/>
    </location>
</feature>
<evidence type="ECO:0000313" key="2">
    <source>
        <dbReference type="EMBL" id="MCY6485766.1"/>
    </source>
</evidence>
<sequence length="339" mass="38531">MIRWELKKLFKCKIGLIALALFIFLSGVMSFFKPTLETENAYRNDKYELVVDTRPKQEIAQQKFDKKIKQIKERANAPDSNEFMDKVKNTSQEYLSSMKYQEYKDVDFYKAINHRITHPFMSMIILIILVLIFSNIYTDEVVSGVDNIILSSKNKFRVLYSKVTLALVLPIVIYGLYMGIEFLITLIQYGTPINGGLGAFRIIDNGVLLNEAFTINEYLLFKIATMIVIFISISIFASFFSFISSNSLTSISAALIFIILGKACTLLKFLPNSFLGILSRGNYVDLVFYPQMLIGMYAGNIDVLGNSLNLLNVCNCILISTLIIGIILCIFTFKKILTR</sequence>
<keyword evidence="1" id="KW-0812">Transmembrane</keyword>
<keyword evidence="1" id="KW-0472">Membrane</keyword>
<organism evidence="2 3">
    <name type="scientific">Clostridium aestuarii</name>
    <dbReference type="NCBI Taxonomy" id="338193"/>
    <lineage>
        <taxon>Bacteria</taxon>
        <taxon>Bacillati</taxon>
        <taxon>Bacillota</taxon>
        <taxon>Clostridia</taxon>
        <taxon>Eubacteriales</taxon>
        <taxon>Clostridiaceae</taxon>
        <taxon>Clostridium</taxon>
    </lineage>
</organism>
<keyword evidence="1" id="KW-1133">Transmembrane helix</keyword>
<evidence type="ECO:0000256" key="1">
    <source>
        <dbReference type="SAM" id="Phobius"/>
    </source>
</evidence>
<dbReference type="Proteomes" id="UP001078443">
    <property type="component" value="Unassembled WGS sequence"/>
</dbReference>
<protein>
    <recommendedName>
        <fullName evidence="4">ABC transporter permease</fullName>
    </recommendedName>
</protein>
<dbReference type="PANTHER" id="PTHR37305:SF1">
    <property type="entry name" value="MEMBRANE PROTEIN"/>
    <property type="match status" value="1"/>
</dbReference>
<gene>
    <name evidence="2" type="ORF">OW763_15685</name>
</gene>
<feature type="transmembrane region" description="Helical" evidence="1">
    <location>
        <begin position="310"/>
        <end position="333"/>
    </location>
</feature>
<feature type="transmembrane region" description="Helical" evidence="1">
    <location>
        <begin position="120"/>
        <end position="138"/>
    </location>
</feature>
<keyword evidence="3" id="KW-1185">Reference proteome</keyword>
<evidence type="ECO:0008006" key="4">
    <source>
        <dbReference type="Google" id="ProtNLM"/>
    </source>
</evidence>